<keyword evidence="5 12" id="KW-1133">Transmembrane helix</keyword>
<keyword evidence="8 12" id="KW-0472">Membrane</keyword>
<gene>
    <name evidence="13" type="ORF">B273_0068</name>
</gene>
<keyword evidence="7" id="KW-0406">Ion transport</keyword>
<dbReference type="STRING" id="1208365.B273_0068"/>
<feature type="transmembrane region" description="Helical" evidence="12">
    <location>
        <begin position="46"/>
        <end position="68"/>
    </location>
</feature>
<dbReference type="Pfam" id="PF02537">
    <property type="entry name" value="CRCB"/>
    <property type="match status" value="1"/>
</dbReference>
<comment type="catalytic activity">
    <reaction evidence="11">
        <text>fluoride(in) = fluoride(out)</text>
        <dbReference type="Rhea" id="RHEA:76159"/>
        <dbReference type="ChEBI" id="CHEBI:17051"/>
    </reaction>
    <physiologicalReaction direction="left-to-right" evidence="11">
        <dbReference type="Rhea" id="RHEA:76160"/>
    </physiologicalReaction>
</comment>
<dbReference type="GO" id="GO:0034220">
    <property type="term" value="P:monoatomic ion transmembrane transport"/>
    <property type="evidence" value="ECO:0007669"/>
    <property type="project" value="UniProtKB-KW"/>
</dbReference>
<keyword evidence="3" id="KW-0997">Cell inner membrane</keyword>
<dbReference type="AlphaFoldDB" id="K6G855"/>
<accession>K6G855</accession>
<organism evidence="13 14">
    <name type="scientific">SAR86 cluster bacterium SAR86E</name>
    <dbReference type="NCBI Taxonomy" id="1208365"/>
    <lineage>
        <taxon>Bacteria</taxon>
        <taxon>Pseudomonadati</taxon>
        <taxon>Pseudomonadota</taxon>
        <taxon>Gammaproteobacteria</taxon>
        <taxon>SAR86 cluster</taxon>
    </lineage>
</organism>
<keyword evidence="9" id="KW-0407">Ion channel</keyword>
<keyword evidence="2" id="KW-1003">Cell membrane</keyword>
<reference evidence="13 14" key="1">
    <citation type="submission" date="2012-09" db="EMBL/GenBank/DDBJ databases">
        <authorList>
            <person name="Dupont C.L."/>
            <person name="Rusch D.B."/>
            <person name="Lombardo M.-J."/>
            <person name="Novotny M."/>
            <person name="Yee-Greenbaum J."/>
            <person name="Laskin R."/>
        </authorList>
    </citation>
    <scope>NUCLEOTIDE SEQUENCE [LARGE SCALE GENOMIC DNA]</scope>
    <source>
        <strain evidence="13">SAR86E</strain>
    </source>
</reference>
<evidence type="ECO:0000256" key="5">
    <source>
        <dbReference type="ARBA" id="ARBA00022989"/>
    </source>
</evidence>
<proteinExistence type="inferred from homology"/>
<keyword evidence="4 12" id="KW-0812">Transmembrane</keyword>
<dbReference type="PATRIC" id="fig|1208365.4.peg.71"/>
<dbReference type="GO" id="GO:0005886">
    <property type="term" value="C:plasma membrane"/>
    <property type="evidence" value="ECO:0007669"/>
    <property type="project" value="UniProtKB-SubCell"/>
</dbReference>
<evidence type="ECO:0000313" key="14">
    <source>
        <dbReference type="Proteomes" id="UP000010310"/>
    </source>
</evidence>
<name>K6G855_9GAMM</name>
<evidence type="ECO:0000256" key="4">
    <source>
        <dbReference type="ARBA" id="ARBA00022692"/>
    </source>
</evidence>
<sequence>MMAQITDLKSNLYFFIVVGFLGSFTTMSAFSQQTIEMLYNGKEINALIYILISVGSCLLGTILAYSFFKTT</sequence>
<evidence type="ECO:0000256" key="7">
    <source>
        <dbReference type="ARBA" id="ARBA00023065"/>
    </source>
</evidence>
<dbReference type="Proteomes" id="UP000010310">
    <property type="component" value="Unassembled WGS sequence"/>
</dbReference>
<protein>
    <recommendedName>
        <fullName evidence="12">Fluoride-specific ion channel</fullName>
    </recommendedName>
</protein>
<evidence type="ECO:0000256" key="8">
    <source>
        <dbReference type="ARBA" id="ARBA00023136"/>
    </source>
</evidence>
<keyword evidence="14" id="KW-1185">Reference proteome</keyword>
<evidence type="ECO:0000313" key="13">
    <source>
        <dbReference type="EMBL" id="EKO37294.1"/>
    </source>
</evidence>
<evidence type="ECO:0000256" key="10">
    <source>
        <dbReference type="ARBA" id="ARBA00035120"/>
    </source>
</evidence>
<comment type="subcellular location">
    <subcellularLocation>
        <location evidence="1">Cell membrane</location>
        <topology evidence="1">Multi-pass membrane protein</topology>
    </subcellularLocation>
</comment>
<dbReference type="EMBL" id="AMWX01000001">
    <property type="protein sequence ID" value="EKO37294.1"/>
    <property type="molecule type" value="Genomic_DNA"/>
</dbReference>
<keyword evidence="6" id="KW-0915">Sodium</keyword>
<comment type="caution">
    <text evidence="12">Lacks conserved residue(s) required for the propagation of feature annotation.</text>
</comment>
<evidence type="ECO:0000256" key="2">
    <source>
        <dbReference type="ARBA" id="ARBA00022475"/>
    </source>
</evidence>
<evidence type="ECO:0000256" key="6">
    <source>
        <dbReference type="ARBA" id="ARBA00023053"/>
    </source>
</evidence>
<feature type="transmembrane region" description="Helical" evidence="12">
    <location>
        <begin position="12"/>
        <end position="31"/>
    </location>
</feature>
<comment type="caution">
    <text evidence="13">The sequence shown here is derived from an EMBL/GenBank/DDBJ whole genome shotgun (WGS) entry which is preliminary data.</text>
</comment>
<keyword evidence="7" id="KW-0813">Transport</keyword>
<comment type="similarity">
    <text evidence="10 12">Belongs to the fluoride channel Fluc/FEX (TC 1.A.43) family.</text>
</comment>
<evidence type="ECO:0000256" key="12">
    <source>
        <dbReference type="RuleBase" id="RU004340"/>
    </source>
</evidence>
<evidence type="ECO:0000256" key="9">
    <source>
        <dbReference type="ARBA" id="ARBA00023303"/>
    </source>
</evidence>
<evidence type="ECO:0000256" key="3">
    <source>
        <dbReference type="ARBA" id="ARBA00022519"/>
    </source>
</evidence>
<comment type="function">
    <text evidence="12">Important for reducing fluoride concentration in the cell, thus reducing its toxicity.</text>
</comment>
<evidence type="ECO:0000256" key="11">
    <source>
        <dbReference type="ARBA" id="ARBA00035585"/>
    </source>
</evidence>
<evidence type="ECO:0000256" key="1">
    <source>
        <dbReference type="ARBA" id="ARBA00004651"/>
    </source>
</evidence>
<dbReference type="InterPro" id="IPR003691">
    <property type="entry name" value="FluC"/>
</dbReference>